<feature type="transmembrane region" description="Helical" evidence="1">
    <location>
        <begin position="170"/>
        <end position="198"/>
    </location>
</feature>
<keyword evidence="1" id="KW-0812">Transmembrane</keyword>
<organism evidence="2 3">
    <name type="scientific">Natronolimnobius baerhuensis</name>
    <dbReference type="NCBI Taxonomy" id="253108"/>
    <lineage>
        <taxon>Archaea</taxon>
        <taxon>Methanobacteriati</taxon>
        <taxon>Methanobacteriota</taxon>
        <taxon>Stenosarchaea group</taxon>
        <taxon>Halobacteria</taxon>
        <taxon>Halobacteriales</taxon>
        <taxon>Natrialbaceae</taxon>
        <taxon>Natronolimnobius</taxon>
    </lineage>
</organism>
<keyword evidence="1" id="KW-0472">Membrane</keyword>
<dbReference type="Proteomes" id="UP000196084">
    <property type="component" value="Unassembled WGS sequence"/>
</dbReference>
<feature type="transmembrane region" description="Helical" evidence="1">
    <location>
        <begin position="246"/>
        <end position="273"/>
    </location>
</feature>
<evidence type="ECO:0000256" key="1">
    <source>
        <dbReference type="SAM" id="Phobius"/>
    </source>
</evidence>
<proteinExistence type="predicted"/>
<dbReference type="RefSeq" id="WP_087713984.1">
    <property type="nucleotide sequence ID" value="NZ_MWPH01000001.1"/>
</dbReference>
<name>A0A202ED15_9EURY</name>
<keyword evidence="3" id="KW-1185">Reference proteome</keyword>
<accession>A0A202ED15</accession>
<dbReference type="OrthoDB" id="169491at2157"/>
<feature type="transmembrane region" description="Helical" evidence="1">
    <location>
        <begin position="138"/>
        <end position="158"/>
    </location>
</feature>
<reference evidence="2 3" key="1">
    <citation type="submission" date="2017-02" db="EMBL/GenBank/DDBJ databases">
        <title>Natronthermophilus aegyptiacus gen. nov.,sp. nov., an aerobic, extremely halophilic alkalithermophilic archaeon isolated from the athalassohaline Wadi An Natrun, Egypt.</title>
        <authorList>
            <person name="Zhao B."/>
        </authorList>
    </citation>
    <scope>NUCLEOTIDE SEQUENCE [LARGE SCALE GENOMIC DNA]</scope>
    <source>
        <strain evidence="2 3">CGMCC 1.3597</strain>
    </source>
</reference>
<sequence length="276" mass="28966">MSTRARVALLLVLGVGLLCNPFYLWPHYADDAHELRASGPVTTTDSTTVISLESLPPETATAVESAIETANAADDLPDGWLREDQGGGHEWPRYESREAVPTDGLFETAGSVVAVGDAHYSYSLVEVDRSPPVLPELFRIPVGFAGALALTLGGLQAVRGTVPLTTRAAWWLVGVWTAVLLATAAVDGGFAGVAFTTIHEVPLVGLSLSSLAGVLLGTAVWILPAIGFVLGVGFRRERWREGVGGPVELLIVLAFLAVTWPFTLAGGALGFLLGAD</sequence>
<dbReference type="EMBL" id="MWPH01000001">
    <property type="protein sequence ID" value="OVE85890.1"/>
    <property type="molecule type" value="Genomic_DNA"/>
</dbReference>
<feature type="transmembrane region" description="Helical" evidence="1">
    <location>
        <begin position="7"/>
        <end position="25"/>
    </location>
</feature>
<evidence type="ECO:0000313" key="3">
    <source>
        <dbReference type="Proteomes" id="UP000196084"/>
    </source>
</evidence>
<feature type="transmembrane region" description="Helical" evidence="1">
    <location>
        <begin position="210"/>
        <end position="234"/>
    </location>
</feature>
<gene>
    <name evidence="2" type="ORF">B2G88_03520</name>
</gene>
<dbReference type="AlphaFoldDB" id="A0A202ED15"/>
<protein>
    <submittedName>
        <fullName evidence="2">Uncharacterized protein</fullName>
    </submittedName>
</protein>
<keyword evidence="1" id="KW-1133">Transmembrane helix</keyword>
<comment type="caution">
    <text evidence="2">The sequence shown here is derived from an EMBL/GenBank/DDBJ whole genome shotgun (WGS) entry which is preliminary data.</text>
</comment>
<evidence type="ECO:0000313" key="2">
    <source>
        <dbReference type="EMBL" id="OVE85890.1"/>
    </source>
</evidence>